<dbReference type="Pfam" id="PF12697">
    <property type="entry name" value="Abhydrolase_6"/>
    <property type="match status" value="1"/>
</dbReference>
<dbReference type="Proteomes" id="UP000239415">
    <property type="component" value="Unassembled WGS sequence"/>
</dbReference>
<keyword evidence="2" id="KW-0378">Hydrolase</keyword>
<dbReference type="SUPFAM" id="SSF53474">
    <property type="entry name" value="alpha/beta-Hydrolases"/>
    <property type="match status" value="1"/>
</dbReference>
<evidence type="ECO:0000313" key="2">
    <source>
        <dbReference type="EMBL" id="PRX23760.1"/>
    </source>
</evidence>
<feature type="domain" description="AB hydrolase-1" evidence="1">
    <location>
        <begin position="35"/>
        <end position="237"/>
    </location>
</feature>
<sequence>MSGILRFEDWSDPVPPAEREVVSRLPEDDTGRPPLLFVPGLGHGAWAFAEHWLGHAAGRGFPAHAVTPRAGGDLRAQAHDVVQTAAALPRQTVLIGHGTGGRVVARALGRYPARAAVLVAPLLDGWAALGAALRSNPTGTVPALFGGRLKFSARQLFGPELPAEEAKAHLERIGVRPTAGLLARDELPSPVGGPPTLVVGSPDDRVVPRPALDRAAARYGGAPLLFPGMGHYLMLETGWAEPIDAILDWLDKELPR</sequence>
<dbReference type="EMBL" id="PVMZ01000003">
    <property type="protein sequence ID" value="PRX23760.1"/>
    <property type="molecule type" value="Genomic_DNA"/>
</dbReference>
<name>A0A2T0KJQ2_9ACTN</name>
<dbReference type="Gene3D" id="3.40.50.1820">
    <property type="entry name" value="alpha/beta hydrolase"/>
    <property type="match status" value="1"/>
</dbReference>
<dbReference type="InterPro" id="IPR000073">
    <property type="entry name" value="AB_hydrolase_1"/>
</dbReference>
<evidence type="ECO:0000313" key="3">
    <source>
        <dbReference type="Proteomes" id="UP000239415"/>
    </source>
</evidence>
<protein>
    <submittedName>
        <fullName evidence="2">Alpha/beta hydrolase family protein</fullName>
    </submittedName>
</protein>
<dbReference type="RefSeq" id="WP_106316911.1">
    <property type="nucleotide sequence ID" value="NZ_BOMO01000045.1"/>
</dbReference>
<reference evidence="2 3" key="1">
    <citation type="submission" date="2018-03" db="EMBL/GenBank/DDBJ databases">
        <title>Genomic Encyclopedia of Archaeal and Bacterial Type Strains, Phase II (KMG-II): from individual species to whole genera.</title>
        <authorList>
            <person name="Goeker M."/>
        </authorList>
    </citation>
    <scope>NUCLEOTIDE SEQUENCE [LARGE SCALE GENOMIC DNA]</scope>
    <source>
        <strain evidence="2 3">DSM 43146</strain>
    </source>
</reference>
<evidence type="ECO:0000259" key="1">
    <source>
        <dbReference type="Pfam" id="PF12697"/>
    </source>
</evidence>
<dbReference type="AlphaFoldDB" id="A0A2T0KJQ2"/>
<gene>
    <name evidence="2" type="ORF">CLV67_103509</name>
</gene>
<keyword evidence="3" id="KW-1185">Reference proteome</keyword>
<dbReference type="GO" id="GO:0016787">
    <property type="term" value="F:hydrolase activity"/>
    <property type="evidence" value="ECO:0007669"/>
    <property type="project" value="UniProtKB-KW"/>
</dbReference>
<dbReference type="OrthoDB" id="9773549at2"/>
<dbReference type="InterPro" id="IPR029058">
    <property type="entry name" value="AB_hydrolase_fold"/>
</dbReference>
<organism evidence="2 3">
    <name type="scientific">Actinoplanes italicus</name>
    <dbReference type="NCBI Taxonomy" id="113567"/>
    <lineage>
        <taxon>Bacteria</taxon>
        <taxon>Bacillati</taxon>
        <taxon>Actinomycetota</taxon>
        <taxon>Actinomycetes</taxon>
        <taxon>Micromonosporales</taxon>
        <taxon>Micromonosporaceae</taxon>
        <taxon>Actinoplanes</taxon>
    </lineage>
</organism>
<comment type="caution">
    <text evidence="2">The sequence shown here is derived from an EMBL/GenBank/DDBJ whole genome shotgun (WGS) entry which is preliminary data.</text>
</comment>
<accession>A0A2T0KJQ2</accession>
<proteinExistence type="predicted"/>